<dbReference type="OMA" id="DTMKPLY"/>
<dbReference type="PANTHER" id="PTHR45832:SF22">
    <property type="entry name" value="SERINE_THREONINE-PROTEIN KINASE SAMKA-RELATED"/>
    <property type="match status" value="1"/>
</dbReference>
<dbReference type="Gramene" id="CDF34612">
    <property type="protein sequence ID" value="CDF34612"/>
    <property type="gene ID" value="CHC_T00009568001"/>
</dbReference>
<dbReference type="SUPFAM" id="SSF56112">
    <property type="entry name" value="Protein kinase-like (PK-like)"/>
    <property type="match status" value="1"/>
</dbReference>
<keyword evidence="5" id="KW-0418">Kinase</keyword>
<dbReference type="STRING" id="2769.R7Q7U3"/>
<dbReference type="KEGG" id="ccp:CHC_T00009568001"/>
<proteinExistence type="inferred from homology"/>
<evidence type="ECO:0000256" key="2">
    <source>
        <dbReference type="ARBA" id="ARBA00022741"/>
    </source>
</evidence>
<keyword evidence="5" id="KW-0808">Transferase</keyword>
<dbReference type="RefSeq" id="XP_005714431.1">
    <property type="nucleotide sequence ID" value="XM_005714374.1"/>
</dbReference>
<dbReference type="Pfam" id="PF00069">
    <property type="entry name" value="Pkinase"/>
    <property type="match status" value="1"/>
</dbReference>
<dbReference type="InterPro" id="IPR011009">
    <property type="entry name" value="Kinase-like_dom_sf"/>
</dbReference>
<dbReference type="OrthoDB" id="248923at2759"/>
<keyword evidence="6" id="KW-1185">Reference proteome</keyword>
<dbReference type="EMBL" id="HG001703">
    <property type="protein sequence ID" value="CDF34612.1"/>
    <property type="molecule type" value="Genomic_DNA"/>
</dbReference>
<dbReference type="Gene3D" id="1.10.510.10">
    <property type="entry name" value="Transferase(Phosphotransferase) domain 1"/>
    <property type="match status" value="1"/>
</dbReference>
<protein>
    <submittedName>
        <fullName evidence="5">Serine/threonine protein kinase</fullName>
    </submittedName>
</protein>
<evidence type="ECO:0000313" key="5">
    <source>
        <dbReference type="EMBL" id="CDF34612.1"/>
    </source>
</evidence>
<dbReference type="GeneID" id="17322147"/>
<sequence>MDTDPENTPPAPALPPMYVGVDPRLHFSGFVKAGNGASGTVFFANRVPAPHLPVALKRVSPSTKAKSKALENEIRTMHVLRHPNIVQCHEAYSYDGSVWIVMEAMDVGCLTHVLDFLRAKAYLLSEDHIAYILRETLLGLWTMHSHSRMHRDIKSDNILVSSDGEIKLADFEYTAVLTEDTPKRNTVVGTAWWMAPETVRNSYYDYGADVWSIGILSVECAEWVPPLFGMESNKAMEVIRSGATIQGFKRPDMWSVEFADFVRGCLTRDRALRYTVPDLLRHPFLDKACTKTQIANVFRAVRGMNPIESNE</sequence>
<accession>R7Q7U3</accession>
<keyword evidence="2" id="KW-0547">Nucleotide-binding</keyword>
<evidence type="ECO:0000259" key="4">
    <source>
        <dbReference type="PROSITE" id="PS50011"/>
    </source>
</evidence>
<reference evidence="6" key="1">
    <citation type="journal article" date="2013" name="Proc. Natl. Acad. Sci. U.S.A.">
        <title>Genome structure and metabolic features in the red seaweed Chondrus crispus shed light on evolution of the Archaeplastida.</title>
        <authorList>
            <person name="Collen J."/>
            <person name="Porcel B."/>
            <person name="Carre W."/>
            <person name="Ball S.G."/>
            <person name="Chaparro C."/>
            <person name="Tonon T."/>
            <person name="Barbeyron T."/>
            <person name="Michel G."/>
            <person name="Noel B."/>
            <person name="Valentin K."/>
            <person name="Elias M."/>
            <person name="Artiguenave F."/>
            <person name="Arun A."/>
            <person name="Aury J.M."/>
            <person name="Barbosa-Neto J.F."/>
            <person name="Bothwell J.H."/>
            <person name="Bouget F.Y."/>
            <person name="Brillet L."/>
            <person name="Cabello-Hurtado F."/>
            <person name="Capella-Gutierrez S."/>
            <person name="Charrier B."/>
            <person name="Cladiere L."/>
            <person name="Cock J.M."/>
            <person name="Coelho S.M."/>
            <person name="Colleoni C."/>
            <person name="Czjzek M."/>
            <person name="Da Silva C."/>
            <person name="Delage L."/>
            <person name="Denoeud F."/>
            <person name="Deschamps P."/>
            <person name="Dittami S.M."/>
            <person name="Gabaldon T."/>
            <person name="Gachon C.M."/>
            <person name="Groisillier A."/>
            <person name="Herve C."/>
            <person name="Jabbari K."/>
            <person name="Katinka M."/>
            <person name="Kloareg B."/>
            <person name="Kowalczyk N."/>
            <person name="Labadie K."/>
            <person name="Leblanc C."/>
            <person name="Lopez P.J."/>
            <person name="McLachlan D.H."/>
            <person name="Meslet-Cladiere L."/>
            <person name="Moustafa A."/>
            <person name="Nehr Z."/>
            <person name="Nyvall Collen P."/>
            <person name="Panaud O."/>
            <person name="Partensky F."/>
            <person name="Poulain J."/>
            <person name="Rensing S.A."/>
            <person name="Rousvoal S."/>
            <person name="Samson G."/>
            <person name="Symeonidi A."/>
            <person name="Weissenbach J."/>
            <person name="Zambounis A."/>
            <person name="Wincker P."/>
            <person name="Boyen C."/>
        </authorList>
    </citation>
    <scope>NUCLEOTIDE SEQUENCE [LARGE SCALE GENOMIC DNA]</scope>
    <source>
        <strain evidence="6">cv. Stackhouse</strain>
    </source>
</reference>
<dbReference type="GO" id="GO:0005524">
    <property type="term" value="F:ATP binding"/>
    <property type="evidence" value="ECO:0007669"/>
    <property type="project" value="UniProtKB-KW"/>
</dbReference>
<evidence type="ECO:0000256" key="3">
    <source>
        <dbReference type="ARBA" id="ARBA00022840"/>
    </source>
</evidence>
<dbReference type="PROSITE" id="PS50011">
    <property type="entry name" value="PROTEIN_KINASE_DOM"/>
    <property type="match status" value="1"/>
</dbReference>
<keyword evidence="5" id="KW-0723">Serine/threonine-protein kinase</keyword>
<comment type="similarity">
    <text evidence="1">Belongs to the protein kinase superfamily. STE Ser/Thr protein kinase family. STE20 subfamily.</text>
</comment>
<dbReference type="Proteomes" id="UP000012073">
    <property type="component" value="Unassembled WGS sequence"/>
</dbReference>
<evidence type="ECO:0000313" key="6">
    <source>
        <dbReference type="Proteomes" id="UP000012073"/>
    </source>
</evidence>
<dbReference type="GO" id="GO:0004674">
    <property type="term" value="F:protein serine/threonine kinase activity"/>
    <property type="evidence" value="ECO:0007669"/>
    <property type="project" value="UniProtKB-KW"/>
</dbReference>
<dbReference type="InterPro" id="IPR051931">
    <property type="entry name" value="PAK3-like"/>
</dbReference>
<feature type="domain" description="Protein kinase" evidence="4">
    <location>
        <begin position="27"/>
        <end position="285"/>
    </location>
</feature>
<dbReference type="PhylomeDB" id="R7Q7U3"/>
<keyword evidence="3" id="KW-0067">ATP-binding</keyword>
<dbReference type="PANTHER" id="PTHR45832">
    <property type="entry name" value="SERINE/THREONINE-PROTEIN KINASE SAMKA-RELATED-RELATED"/>
    <property type="match status" value="1"/>
</dbReference>
<dbReference type="AlphaFoldDB" id="R7Q7U3"/>
<gene>
    <name evidence="5" type="ORF">CHC_T00009568001</name>
</gene>
<dbReference type="InterPro" id="IPR000719">
    <property type="entry name" value="Prot_kinase_dom"/>
</dbReference>
<evidence type="ECO:0000256" key="1">
    <source>
        <dbReference type="ARBA" id="ARBA00008874"/>
    </source>
</evidence>
<organism evidence="5 6">
    <name type="scientific">Chondrus crispus</name>
    <name type="common">Carrageen Irish moss</name>
    <name type="synonym">Polymorpha crispa</name>
    <dbReference type="NCBI Taxonomy" id="2769"/>
    <lineage>
        <taxon>Eukaryota</taxon>
        <taxon>Rhodophyta</taxon>
        <taxon>Florideophyceae</taxon>
        <taxon>Rhodymeniophycidae</taxon>
        <taxon>Gigartinales</taxon>
        <taxon>Gigartinaceae</taxon>
        <taxon>Chondrus</taxon>
    </lineage>
</organism>
<name>R7Q7U3_CHOCR</name>
<dbReference type="SMART" id="SM00220">
    <property type="entry name" value="S_TKc"/>
    <property type="match status" value="1"/>
</dbReference>